<dbReference type="InterPro" id="IPR004046">
    <property type="entry name" value="GST_C"/>
</dbReference>
<dbReference type="SFLD" id="SFLDG00358">
    <property type="entry name" value="Main_(cytGST)"/>
    <property type="match status" value="1"/>
</dbReference>
<dbReference type="SFLD" id="SFLDG01150">
    <property type="entry name" value="Main.1:_Beta-like"/>
    <property type="match status" value="1"/>
</dbReference>
<evidence type="ECO:0000256" key="1">
    <source>
        <dbReference type="RuleBase" id="RU003494"/>
    </source>
</evidence>
<evidence type="ECO:0000259" key="2">
    <source>
        <dbReference type="PROSITE" id="PS50404"/>
    </source>
</evidence>
<dbReference type="InterPro" id="IPR010987">
    <property type="entry name" value="Glutathione-S-Trfase_C-like"/>
</dbReference>
<organism evidence="4 5">
    <name type="scientific">Kordiimonas lipolytica</name>
    <dbReference type="NCBI Taxonomy" id="1662421"/>
    <lineage>
        <taxon>Bacteria</taxon>
        <taxon>Pseudomonadati</taxon>
        <taxon>Pseudomonadota</taxon>
        <taxon>Alphaproteobacteria</taxon>
        <taxon>Kordiimonadales</taxon>
        <taxon>Kordiimonadaceae</taxon>
        <taxon>Kordiimonas</taxon>
    </lineage>
</organism>
<dbReference type="SUPFAM" id="SSF47616">
    <property type="entry name" value="GST C-terminal domain-like"/>
    <property type="match status" value="1"/>
</dbReference>
<dbReference type="PANTHER" id="PTHR44051">
    <property type="entry name" value="GLUTATHIONE S-TRANSFERASE-RELATED"/>
    <property type="match status" value="1"/>
</dbReference>
<protein>
    <submittedName>
        <fullName evidence="4">Glutathione S-transferase family protein</fullName>
    </submittedName>
</protein>
<dbReference type="InterPro" id="IPR036282">
    <property type="entry name" value="Glutathione-S-Trfase_C_sf"/>
</dbReference>
<dbReference type="SFLD" id="SFLDS00019">
    <property type="entry name" value="Glutathione_Transferase_(cytos"/>
    <property type="match status" value="1"/>
</dbReference>
<dbReference type="SUPFAM" id="SSF52833">
    <property type="entry name" value="Thioredoxin-like"/>
    <property type="match status" value="1"/>
</dbReference>
<dbReference type="Proteomes" id="UP001595776">
    <property type="component" value="Unassembled WGS sequence"/>
</dbReference>
<dbReference type="InterPro" id="IPR036249">
    <property type="entry name" value="Thioredoxin-like_sf"/>
</dbReference>
<evidence type="ECO:0000313" key="4">
    <source>
        <dbReference type="EMBL" id="MFC4349415.1"/>
    </source>
</evidence>
<dbReference type="RefSeq" id="WP_068146439.1">
    <property type="nucleotide sequence ID" value="NZ_JBHSCR010000017.1"/>
</dbReference>
<sequence length="208" mass="22926">MIRVHHLNNSRSQRILWILEEMGLEYEIVPYQRDKETRLAPDSLKQVHPLGKSPVLEDGDLKIAESGAIVDYLVRTYGGGEFGPGAGAQGYNAYMEWLHFAEGSAMLPFMLALYTGRLGDAAAPLGPRIQSEIANHLSYMSDRLGDRDFFVRDQLTGADIMLVFVLEVAAVSGAIGAFPNLKAYLERMQARPAYGHALERGGPYQLGA</sequence>
<dbReference type="CDD" id="cd03046">
    <property type="entry name" value="GST_N_GTT1_like"/>
    <property type="match status" value="1"/>
</dbReference>
<dbReference type="InterPro" id="IPR004045">
    <property type="entry name" value="Glutathione_S-Trfase_N"/>
</dbReference>
<dbReference type="EMBL" id="JBHSCR010000017">
    <property type="protein sequence ID" value="MFC4349415.1"/>
    <property type="molecule type" value="Genomic_DNA"/>
</dbReference>
<reference evidence="5" key="1">
    <citation type="journal article" date="2019" name="Int. J. Syst. Evol. Microbiol.">
        <title>The Global Catalogue of Microorganisms (GCM) 10K type strain sequencing project: providing services to taxonomists for standard genome sequencing and annotation.</title>
        <authorList>
            <consortium name="The Broad Institute Genomics Platform"/>
            <consortium name="The Broad Institute Genome Sequencing Center for Infectious Disease"/>
            <person name="Wu L."/>
            <person name="Ma J."/>
        </authorList>
    </citation>
    <scope>NUCLEOTIDE SEQUENCE [LARGE SCALE GENOMIC DNA]</scope>
    <source>
        <strain evidence="5">CGMCC 1.15304</strain>
    </source>
</reference>
<dbReference type="Pfam" id="PF02798">
    <property type="entry name" value="GST_N"/>
    <property type="match status" value="1"/>
</dbReference>
<accession>A0ABV8UE30</accession>
<dbReference type="Gene3D" id="1.20.1050.10">
    <property type="match status" value="1"/>
</dbReference>
<evidence type="ECO:0000313" key="5">
    <source>
        <dbReference type="Proteomes" id="UP001595776"/>
    </source>
</evidence>
<proteinExistence type="inferred from homology"/>
<dbReference type="InterPro" id="IPR040079">
    <property type="entry name" value="Glutathione_S-Trfase"/>
</dbReference>
<keyword evidence="5" id="KW-1185">Reference proteome</keyword>
<gene>
    <name evidence="4" type="ORF">ACFO5Q_16300</name>
</gene>
<name>A0ABV8UE30_9PROT</name>
<comment type="similarity">
    <text evidence="1">Belongs to the GST superfamily.</text>
</comment>
<dbReference type="PANTHER" id="PTHR44051:SF9">
    <property type="entry name" value="GLUTATHIONE S-TRANSFERASE 1"/>
    <property type="match status" value="1"/>
</dbReference>
<evidence type="ECO:0000259" key="3">
    <source>
        <dbReference type="PROSITE" id="PS50405"/>
    </source>
</evidence>
<feature type="domain" description="GST C-terminal" evidence="3">
    <location>
        <begin position="87"/>
        <end position="208"/>
    </location>
</feature>
<feature type="domain" description="GST N-terminal" evidence="2">
    <location>
        <begin position="1"/>
        <end position="81"/>
    </location>
</feature>
<dbReference type="PROSITE" id="PS50405">
    <property type="entry name" value="GST_CTER"/>
    <property type="match status" value="1"/>
</dbReference>
<dbReference type="Pfam" id="PF00043">
    <property type="entry name" value="GST_C"/>
    <property type="match status" value="1"/>
</dbReference>
<dbReference type="PROSITE" id="PS50404">
    <property type="entry name" value="GST_NTER"/>
    <property type="match status" value="1"/>
</dbReference>
<comment type="caution">
    <text evidence="4">The sequence shown here is derived from an EMBL/GenBank/DDBJ whole genome shotgun (WGS) entry which is preliminary data.</text>
</comment>
<dbReference type="Gene3D" id="3.40.30.10">
    <property type="entry name" value="Glutaredoxin"/>
    <property type="match status" value="1"/>
</dbReference>